<reference evidence="2" key="1">
    <citation type="submission" date="2023-06" db="EMBL/GenBank/DDBJ databases">
        <title>Genomic analysis of the entomopathogenic nematode Steinernema hermaphroditum.</title>
        <authorList>
            <person name="Schwarz E.M."/>
            <person name="Heppert J.K."/>
            <person name="Baniya A."/>
            <person name="Schwartz H.T."/>
            <person name="Tan C.-H."/>
            <person name="Antoshechkin I."/>
            <person name="Sternberg P.W."/>
            <person name="Goodrich-Blair H."/>
            <person name="Dillman A.R."/>
        </authorList>
    </citation>
    <scope>NUCLEOTIDE SEQUENCE</scope>
    <source>
        <strain evidence="2">PS9179</strain>
        <tissue evidence="2">Whole animal</tissue>
    </source>
</reference>
<keyword evidence="1" id="KW-0812">Transmembrane</keyword>
<feature type="transmembrane region" description="Helical" evidence="1">
    <location>
        <begin position="64"/>
        <end position="93"/>
    </location>
</feature>
<name>A0AA39LGQ1_9BILA</name>
<proteinExistence type="predicted"/>
<gene>
    <name evidence="2" type="ORF">QR680_001747</name>
</gene>
<dbReference type="AlphaFoldDB" id="A0AA39LGQ1"/>
<evidence type="ECO:0000256" key="1">
    <source>
        <dbReference type="SAM" id="Phobius"/>
    </source>
</evidence>
<dbReference type="Proteomes" id="UP001175271">
    <property type="component" value="Unassembled WGS sequence"/>
</dbReference>
<keyword evidence="1" id="KW-0472">Membrane</keyword>
<organism evidence="2 3">
    <name type="scientific">Steinernema hermaphroditum</name>
    <dbReference type="NCBI Taxonomy" id="289476"/>
    <lineage>
        <taxon>Eukaryota</taxon>
        <taxon>Metazoa</taxon>
        <taxon>Ecdysozoa</taxon>
        <taxon>Nematoda</taxon>
        <taxon>Chromadorea</taxon>
        <taxon>Rhabditida</taxon>
        <taxon>Tylenchina</taxon>
        <taxon>Panagrolaimomorpha</taxon>
        <taxon>Strongyloidoidea</taxon>
        <taxon>Steinernematidae</taxon>
        <taxon>Steinernema</taxon>
    </lineage>
</organism>
<keyword evidence="1" id="KW-1133">Transmembrane helix</keyword>
<keyword evidence="3" id="KW-1185">Reference proteome</keyword>
<evidence type="ECO:0000313" key="2">
    <source>
        <dbReference type="EMBL" id="KAK0396515.1"/>
    </source>
</evidence>
<dbReference type="EMBL" id="JAUCMV010000005">
    <property type="protein sequence ID" value="KAK0396515.1"/>
    <property type="molecule type" value="Genomic_DNA"/>
</dbReference>
<accession>A0AA39LGQ1</accession>
<sequence>MARADDEEPFLSDGLEDIDEEFDEGAEQRRIVLHVYDDESKEFTSLTTYHGMVRIYNSNTWPSLIFWCLVVVTCVTLFMIHECCCTFIYLILLSSRRPFVSMMECTSLLLPYAFNQPFSHLLIPNKIGDFSKASTIVLCRFENYCLIVEGQRSKCSLAVKTFPTECPVVDS</sequence>
<protein>
    <submittedName>
        <fullName evidence="2">Uncharacterized protein</fullName>
    </submittedName>
</protein>
<evidence type="ECO:0000313" key="3">
    <source>
        <dbReference type="Proteomes" id="UP001175271"/>
    </source>
</evidence>
<comment type="caution">
    <text evidence="2">The sequence shown here is derived from an EMBL/GenBank/DDBJ whole genome shotgun (WGS) entry which is preliminary data.</text>
</comment>